<keyword evidence="6" id="KW-0645">Protease</keyword>
<proteinExistence type="inferred from homology"/>
<sequence>MVSTDEVIAKSNYVSYDGYKVLELFPKSAEDVKLIYSLRRDSKYYGIEFWKIDKFVGSTARVMVPPSQEIEFIDDLKKNRIKFKTFIEDLGETFNYEKDQIRYYALNDVTSMGFKRYYRYREINKYLEHLGKTYPNKVIVENVGKSSEGRDIKSVTILPKTNSSNTRNTIFIDAAIHAREWITPATALYGIQQLVEGKHQGKYENMLDEVKWVFMPLVNPDGYEYSHQKDRMWRKTRRKAGMCVGVDGNRNYDFQWGATGASKNSCAQTYRGDEPFSEPETRAVRDVLDKLGDSCKMYLSLHSYGKYLLYPYGHTSKLPENWREQDDVARAGADAIRQFSGAKYKIGSSRNVLYAASGLSQDYAYEVKKIPISITMELPGGGRQGFDPPPTSIEKNVKETWEGIKSMAIRIVEKYSKNFKSNMKTKQILILLTVELLSLSLLTSAASIKSNIIGKTTYEGYKIYEVTPQTDSEVEALSKLDKNADNYGLDFFRHDKIPGHPAEVMVEPKSQSAFENFLQQNDIEFKVLVQNLQRTLEEQEIENNRPSFRRTLTKRSGTLDLTRYYKYEEIIEYITNLEKQYPKNVQVFSGGKSYEDRDVPVVVVTNGDGNMQKETIVVDAGIHAREWIAPAEALYMLSQLVENATAHEDILKTLNWVIIPVVNPDGYAYTQIARMWRKTRKPSSERCIGTDANRNFGYEWGGLGASTDPCSDTFRGEQAFSEPEAVAVREVLKHFQTQAKFYLTLHSYGNYLLYPWGYTSDLPENWKEIDALAQVGAAAIRDATGTRYTVGSSTNVLYAAAGGSDDYALGELGIPFSITMELPRGGTGFDPPPSSIERLVTETWIGIEAMARYLAKYYSVRNITQHTDADVKILNEIKRKSVEYGLEFLRHDKNLGGPAEIMVEPSSQSAFERLLNKNKIKFEIRVNDLRKALNEQEIENTKQSLRRTLPIRSGSLDLTKYYKYEEILEYIKNLVKRFPKTVQTFSGGKSFEGRDIPVVVVSNGDKNKRKPTIFIDAGIHAREWIASAEALYILSQLVENCTKHQDVLKTLNWVIIPNANPDGYVYTQIERMWRKTRKPLSDECIGTDPNRNFDFKWGGEDSNDDPCSESYRGIKPFSENETMVIRDVLKKFQNTTIFYLTLHSFGNLLIYPWGYTHDLPENWKELDDLAQAGAKAIKDATGTNYTVGSSTRVLYSAPGGSDDYAMGALGIPFAITMELPAGGVTSFDPPPSSIEPLVTETWIGIKAMARHINDLLFDFNIRNTSDLIFF</sequence>
<feature type="domain" description="Peptidase M14" evidence="17">
    <location>
        <begin position="563"/>
        <end position="854"/>
    </location>
</feature>
<dbReference type="GO" id="GO:0005615">
    <property type="term" value="C:extracellular space"/>
    <property type="evidence" value="ECO:0007669"/>
    <property type="project" value="TreeGrafter"/>
</dbReference>
<keyword evidence="4" id="KW-0964">Secreted</keyword>
<evidence type="ECO:0000259" key="17">
    <source>
        <dbReference type="PROSITE" id="PS52035"/>
    </source>
</evidence>
<comment type="cofactor">
    <cofactor evidence="1">
        <name>Zn(2+)</name>
        <dbReference type="ChEBI" id="CHEBI:29105"/>
    </cofactor>
</comment>
<evidence type="ECO:0000256" key="15">
    <source>
        <dbReference type="PROSITE-ProRule" id="PRU01379"/>
    </source>
</evidence>
<feature type="active site" description="Proton donor/acceptor" evidence="15">
    <location>
        <position position="377"/>
    </location>
</feature>
<dbReference type="VEuPathDB" id="VectorBase:CSON001770"/>
<dbReference type="SMART" id="SM00631">
    <property type="entry name" value="Zn_pept"/>
    <property type="match status" value="3"/>
</dbReference>
<comment type="subcellular location">
    <subcellularLocation>
        <location evidence="2">Secreted</location>
    </subcellularLocation>
</comment>
<dbReference type="AlphaFoldDB" id="A0A336LV12"/>
<dbReference type="InterPro" id="IPR000834">
    <property type="entry name" value="Peptidase_M14"/>
</dbReference>
<evidence type="ECO:0000256" key="14">
    <source>
        <dbReference type="ARBA" id="ARBA00069039"/>
    </source>
</evidence>
<evidence type="ECO:0000256" key="4">
    <source>
        <dbReference type="ARBA" id="ARBA00022525"/>
    </source>
</evidence>
<dbReference type="SUPFAM" id="SSF53187">
    <property type="entry name" value="Zn-dependent exopeptidases"/>
    <property type="match status" value="3"/>
</dbReference>
<dbReference type="EMBL" id="UFQT01000127">
    <property type="protein sequence ID" value="SSX20529.1"/>
    <property type="molecule type" value="Genomic_DNA"/>
</dbReference>
<protein>
    <recommendedName>
        <fullName evidence="14">Zinc carboxypeptidase A 1</fullName>
    </recommendedName>
</protein>
<evidence type="ECO:0000256" key="2">
    <source>
        <dbReference type="ARBA" id="ARBA00004613"/>
    </source>
</evidence>
<evidence type="ECO:0000256" key="11">
    <source>
        <dbReference type="ARBA" id="ARBA00023049"/>
    </source>
</evidence>
<evidence type="ECO:0000256" key="10">
    <source>
        <dbReference type="ARBA" id="ARBA00022833"/>
    </source>
</evidence>
<evidence type="ECO:0000256" key="6">
    <source>
        <dbReference type="ARBA" id="ARBA00022670"/>
    </source>
</evidence>
<dbReference type="InterPro" id="IPR036990">
    <property type="entry name" value="M14A-like_propep"/>
</dbReference>
<dbReference type="PRINTS" id="PR00765">
    <property type="entry name" value="CRBOXYPTASEA"/>
</dbReference>
<dbReference type="Pfam" id="PF02244">
    <property type="entry name" value="Propep_M14"/>
    <property type="match status" value="3"/>
</dbReference>
<evidence type="ECO:0000313" key="18">
    <source>
        <dbReference type="EMBL" id="SSX20529.1"/>
    </source>
</evidence>
<name>A0A336LV12_CULSO</name>
<dbReference type="Pfam" id="PF00246">
    <property type="entry name" value="Peptidase_M14"/>
    <property type="match status" value="3"/>
</dbReference>
<keyword evidence="9" id="KW-0378">Hydrolase</keyword>
<dbReference type="CDD" id="cd03860">
    <property type="entry name" value="M14_CP_A-B_like"/>
    <property type="match status" value="3"/>
</dbReference>
<dbReference type="Gene3D" id="3.40.630.10">
    <property type="entry name" value="Zn peptidases"/>
    <property type="match status" value="3"/>
</dbReference>
<keyword evidence="5" id="KW-0121">Carboxypeptidase</keyword>
<keyword evidence="12" id="KW-1015">Disulfide bond</keyword>
<evidence type="ECO:0000256" key="1">
    <source>
        <dbReference type="ARBA" id="ARBA00001947"/>
    </source>
</evidence>
<dbReference type="SUPFAM" id="SSF54897">
    <property type="entry name" value="Protease propeptides/inhibitors"/>
    <property type="match status" value="3"/>
</dbReference>
<keyword evidence="8" id="KW-0732">Signal</keyword>
<keyword evidence="10" id="KW-0862">Zinc</keyword>
<evidence type="ECO:0000256" key="13">
    <source>
        <dbReference type="ARBA" id="ARBA00057299"/>
    </source>
</evidence>
<evidence type="ECO:0000256" key="5">
    <source>
        <dbReference type="ARBA" id="ARBA00022645"/>
    </source>
</evidence>
<reference evidence="18" key="1">
    <citation type="submission" date="2018-07" db="EMBL/GenBank/DDBJ databases">
        <authorList>
            <person name="Quirk P.G."/>
            <person name="Krulwich T.A."/>
        </authorList>
    </citation>
    <scope>NUCLEOTIDE SEQUENCE</scope>
</reference>
<dbReference type="PROSITE" id="PS52035">
    <property type="entry name" value="PEPTIDASE_M14"/>
    <property type="match status" value="3"/>
</dbReference>
<keyword evidence="7" id="KW-0479">Metal-binding</keyword>
<keyword evidence="16" id="KW-0175">Coiled coil</keyword>
<dbReference type="FunFam" id="3.40.630.10:FF:000040">
    <property type="entry name" value="zinc carboxypeptidase"/>
    <property type="match status" value="3"/>
</dbReference>
<dbReference type="Gene3D" id="3.30.70.340">
    <property type="entry name" value="Metallocarboxypeptidase-like"/>
    <property type="match status" value="3"/>
</dbReference>
<evidence type="ECO:0000256" key="12">
    <source>
        <dbReference type="ARBA" id="ARBA00023157"/>
    </source>
</evidence>
<keyword evidence="11" id="KW-0482">Metalloprotease</keyword>
<dbReference type="PROSITE" id="PS00132">
    <property type="entry name" value="CARBOXYPEPT_ZN_1"/>
    <property type="match status" value="1"/>
</dbReference>
<dbReference type="GO" id="GO:0008270">
    <property type="term" value="F:zinc ion binding"/>
    <property type="evidence" value="ECO:0007669"/>
    <property type="project" value="InterPro"/>
</dbReference>
<dbReference type="PANTHER" id="PTHR11705">
    <property type="entry name" value="PROTEASE FAMILY M14 CARBOXYPEPTIDASE A,B"/>
    <property type="match status" value="1"/>
</dbReference>
<evidence type="ECO:0000256" key="9">
    <source>
        <dbReference type="ARBA" id="ARBA00022801"/>
    </source>
</evidence>
<comment type="similarity">
    <text evidence="3 15">Belongs to the peptidase M14 family.</text>
</comment>
<gene>
    <name evidence="18" type="primary">CSON001770</name>
</gene>
<feature type="active site" description="Proton donor/acceptor" evidence="15">
    <location>
        <position position="821"/>
    </location>
</feature>
<feature type="domain" description="Peptidase M14" evidence="17">
    <location>
        <begin position="960"/>
        <end position="1252"/>
    </location>
</feature>
<feature type="active site" description="Proton donor/acceptor" evidence="15">
    <location>
        <position position="1218"/>
    </location>
</feature>
<dbReference type="InterPro" id="IPR003146">
    <property type="entry name" value="M14A_act_pep"/>
</dbReference>
<accession>A0A336LV12</accession>
<comment type="function">
    <text evidence="13">Involved in the digestion of the blood meal.</text>
</comment>
<feature type="domain" description="Peptidase M14" evidence="17">
    <location>
        <begin position="116"/>
        <end position="411"/>
    </location>
</feature>
<evidence type="ECO:0000256" key="16">
    <source>
        <dbReference type="SAM" id="Coils"/>
    </source>
</evidence>
<dbReference type="InterPro" id="IPR057246">
    <property type="entry name" value="CARBOXYPEPT_ZN_1"/>
</dbReference>
<evidence type="ECO:0000256" key="8">
    <source>
        <dbReference type="ARBA" id="ARBA00022729"/>
    </source>
</evidence>
<evidence type="ECO:0000256" key="7">
    <source>
        <dbReference type="ARBA" id="ARBA00022723"/>
    </source>
</evidence>
<dbReference type="FunFam" id="3.30.70.340:FF:000002">
    <property type="entry name" value="Carboxypeptidase A"/>
    <property type="match status" value="1"/>
</dbReference>
<evidence type="ECO:0000256" key="3">
    <source>
        <dbReference type="ARBA" id="ARBA00005988"/>
    </source>
</evidence>
<organism evidence="18">
    <name type="scientific">Culicoides sonorensis</name>
    <name type="common">Biting midge</name>
    <dbReference type="NCBI Taxonomy" id="179676"/>
    <lineage>
        <taxon>Eukaryota</taxon>
        <taxon>Metazoa</taxon>
        <taxon>Ecdysozoa</taxon>
        <taxon>Arthropoda</taxon>
        <taxon>Hexapoda</taxon>
        <taxon>Insecta</taxon>
        <taxon>Pterygota</taxon>
        <taxon>Neoptera</taxon>
        <taxon>Endopterygota</taxon>
        <taxon>Diptera</taxon>
        <taxon>Nematocera</taxon>
        <taxon>Chironomoidea</taxon>
        <taxon>Ceratopogonidae</taxon>
        <taxon>Ceratopogoninae</taxon>
        <taxon>Culicoides</taxon>
        <taxon>Monoculicoides</taxon>
    </lineage>
</organism>
<dbReference type="PANTHER" id="PTHR11705:SF140">
    <property type="entry name" value="FI02848P-RELATED"/>
    <property type="match status" value="1"/>
</dbReference>
<dbReference type="GO" id="GO:0006508">
    <property type="term" value="P:proteolysis"/>
    <property type="evidence" value="ECO:0007669"/>
    <property type="project" value="UniProtKB-KW"/>
</dbReference>
<feature type="coiled-coil region" evidence="16">
    <location>
        <begin position="919"/>
        <end position="946"/>
    </location>
</feature>
<dbReference type="GO" id="GO:0004181">
    <property type="term" value="F:metallocarboxypeptidase activity"/>
    <property type="evidence" value="ECO:0007669"/>
    <property type="project" value="InterPro"/>
</dbReference>